<dbReference type="GO" id="GO:0016491">
    <property type="term" value="F:oxidoreductase activity"/>
    <property type="evidence" value="ECO:0007669"/>
    <property type="project" value="UniProtKB-KW"/>
</dbReference>
<dbReference type="SUPFAM" id="SSF50129">
    <property type="entry name" value="GroES-like"/>
    <property type="match status" value="1"/>
</dbReference>
<dbReference type="InterPro" id="IPR013154">
    <property type="entry name" value="ADH-like_N"/>
</dbReference>
<keyword evidence="4" id="KW-1185">Reference proteome</keyword>
<dbReference type="AlphaFoldDB" id="A0A1T5EKJ9"/>
<dbReference type="STRING" id="439228.SAMN06295920_10755"/>
<evidence type="ECO:0000313" key="3">
    <source>
        <dbReference type="EMBL" id="SKB84457.1"/>
    </source>
</evidence>
<protein>
    <submittedName>
        <fullName evidence="3">Alcohol dehydrogenase</fullName>
    </submittedName>
</protein>
<dbReference type="Pfam" id="PF08240">
    <property type="entry name" value="ADH_N"/>
    <property type="match status" value="1"/>
</dbReference>
<dbReference type="InterPro" id="IPR036291">
    <property type="entry name" value="NAD(P)-bd_dom_sf"/>
</dbReference>
<proteinExistence type="predicted"/>
<dbReference type="RefSeq" id="WP_079649157.1">
    <property type="nucleotide sequence ID" value="NZ_FUYM01000007.1"/>
</dbReference>
<reference evidence="4" key="1">
    <citation type="submission" date="2017-02" db="EMBL/GenBank/DDBJ databases">
        <authorList>
            <person name="Varghese N."/>
            <person name="Submissions S."/>
        </authorList>
    </citation>
    <scope>NUCLEOTIDE SEQUENCE [LARGE SCALE GENOMIC DNA]</scope>
    <source>
        <strain evidence="4">UM2</strain>
    </source>
</reference>
<evidence type="ECO:0000313" key="4">
    <source>
        <dbReference type="Proteomes" id="UP000189818"/>
    </source>
</evidence>
<feature type="domain" description="Enoyl reductase (ER)" evidence="2">
    <location>
        <begin position="15"/>
        <end position="353"/>
    </location>
</feature>
<organism evidence="3 4">
    <name type="scientific">Rhizorhabdus histidinilytica</name>
    <dbReference type="NCBI Taxonomy" id="439228"/>
    <lineage>
        <taxon>Bacteria</taxon>
        <taxon>Pseudomonadati</taxon>
        <taxon>Pseudomonadota</taxon>
        <taxon>Alphaproteobacteria</taxon>
        <taxon>Sphingomonadales</taxon>
        <taxon>Sphingomonadaceae</taxon>
        <taxon>Rhizorhabdus</taxon>
    </lineage>
</organism>
<accession>A0A1T5EKJ9</accession>
<dbReference type="InterPro" id="IPR020843">
    <property type="entry name" value="ER"/>
</dbReference>
<gene>
    <name evidence="3" type="ORF">SAMN06295920_10755</name>
</gene>
<dbReference type="InterPro" id="IPR011032">
    <property type="entry name" value="GroES-like_sf"/>
</dbReference>
<dbReference type="PANTHER" id="PTHR43401:SF5">
    <property type="entry name" value="ALCOHOL DEHYDROGENASE-RELATED"/>
    <property type="match status" value="1"/>
</dbReference>
<dbReference type="InterPro" id="IPR013149">
    <property type="entry name" value="ADH-like_C"/>
</dbReference>
<dbReference type="Pfam" id="PF00107">
    <property type="entry name" value="ADH_zinc_N"/>
    <property type="match status" value="1"/>
</dbReference>
<dbReference type="InterPro" id="IPR050129">
    <property type="entry name" value="Zn_alcohol_dh"/>
</dbReference>
<dbReference type="SUPFAM" id="SSF51735">
    <property type="entry name" value="NAD(P)-binding Rossmann-fold domains"/>
    <property type="match status" value="1"/>
</dbReference>
<dbReference type="Proteomes" id="UP000189818">
    <property type="component" value="Unassembled WGS sequence"/>
</dbReference>
<dbReference type="SMART" id="SM00829">
    <property type="entry name" value="PKS_ER"/>
    <property type="match status" value="1"/>
</dbReference>
<dbReference type="Gene3D" id="3.90.180.10">
    <property type="entry name" value="Medium-chain alcohol dehydrogenases, catalytic domain"/>
    <property type="match status" value="1"/>
</dbReference>
<evidence type="ECO:0000259" key="2">
    <source>
        <dbReference type="SMART" id="SM00829"/>
    </source>
</evidence>
<dbReference type="PANTHER" id="PTHR43401">
    <property type="entry name" value="L-THREONINE 3-DEHYDROGENASE"/>
    <property type="match status" value="1"/>
</dbReference>
<sequence length="373" mass="40160">MVPSKMRAARMYDVGAPMVIEEVDTPRPEALDVVVKVHACGIVPNLGNVLKNWSTWFPQLPLPRLPATFGLDPAGVIVEVGKHVTGLKVGDRVYVNPGRQCGTCSACRALNPTGCSSMILQGYFGYSPTAQATFDRYPFGGFCEYMLAPANGCVVLPDNVSFQQAARLGYTGTGYSALRKGGAGPNVTTLIHGATGTLGLPTVLCALAMGVTRILAVARNRELLDEMRRLAPQRIFTHSTLDGPVRDWAIGMTGGEGVDLAIDCVGPGGTADQMRDVLRTLRRTGKLVNVGAVAEPVAMNVHKMMDWNQSFHGSVWFTTPEGQDMAEMIRAGTLDMNVFRQHAYPLEEINDVLAGIENRHGGFSNFTVVPNPE</sequence>
<dbReference type="OrthoDB" id="9809185at2"/>
<keyword evidence="1" id="KW-0560">Oxidoreductase</keyword>
<name>A0A1T5EKJ9_9SPHN</name>
<dbReference type="EMBL" id="FUYM01000007">
    <property type="protein sequence ID" value="SKB84457.1"/>
    <property type="molecule type" value="Genomic_DNA"/>
</dbReference>
<evidence type="ECO:0000256" key="1">
    <source>
        <dbReference type="ARBA" id="ARBA00023002"/>
    </source>
</evidence>